<dbReference type="EMBL" id="CAJOBC010127692">
    <property type="protein sequence ID" value="CAF4601010.1"/>
    <property type="molecule type" value="Genomic_DNA"/>
</dbReference>
<evidence type="ECO:0000256" key="5">
    <source>
        <dbReference type="ARBA" id="ARBA00023136"/>
    </source>
</evidence>
<name>A0A816F4R9_9BILA</name>
<evidence type="ECO:0000313" key="9">
    <source>
        <dbReference type="Proteomes" id="UP000663829"/>
    </source>
</evidence>
<keyword evidence="9" id="KW-1185">Reference proteome</keyword>
<evidence type="ECO:0000256" key="3">
    <source>
        <dbReference type="ARBA" id="ARBA00022692"/>
    </source>
</evidence>
<evidence type="ECO:0000313" key="8">
    <source>
        <dbReference type="EMBL" id="CAF4601010.1"/>
    </source>
</evidence>
<evidence type="ECO:0000256" key="4">
    <source>
        <dbReference type="ARBA" id="ARBA00022989"/>
    </source>
</evidence>
<keyword evidence="3 6" id="KW-0812">Transmembrane</keyword>
<sequence>MREMGYEQELYRGFNGLMAFTFCFTVVSVLPSLSIGLDFALNTGGSGVMIWSWIVGSFFNILVGLSLGEICSTYPNA</sequence>
<feature type="non-terminal residue" evidence="7">
    <location>
        <position position="77"/>
    </location>
</feature>
<evidence type="ECO:0000256" key="2">
    <source>
        <dbReference type="ARBA" id="ARBA00022448"/>
    </source>
</evidence>
<keyword evidence="5 6" id="KW-0472">Membrane</keyword>
<evidence type="ECO:0000313" key="7">
    <source>
        <dbReference type="EMBL" id="CAF1658472.1"/>
    </source>
</evidence>
<dbReference type="OrthoDB" id="3257095at2759"/>
<comment type="subcellular location">
    <subcellularLocation>
        <location evidence="1">Membrane</location>
        <topology evidence="1">Multi-pass membrane protein</topology>
    </subcellularLocation>
</comment>
<organism evidence="7 9">
    <name type="scientific">Didymodactylos carnosus</name>
    <dbReference type="NCBI Taxonomy" id="1234261"/>
    <lineage>
        <taxon>Eukaryota</taxon>
        <taxon>Metazoa</taxon>
        <taxon>Spiralia</taxon>
        <taxon>Gnathifera</taxon>
        <taxon>Rotifera</taxon>
        <taxon>Eurotatoria</taxon>
        <taxon>Bdelloidea</taxon>
        <taxon>Philodinida</taxon>
        <taxon>Philodinidae</taxon>
        <taxon>Didymodactylos</taxon>
    </lineage>
</organism>
<dbReference type="GO" id="GO:0022857">
    <property type="term" value="F:transmembrane transporter activity"/>
    <property type="evidence" value="ECO:0007669"/>
    <property type="project" value="UniProtKB-ARBA"/>
</dbReference>
<dbReference type="GO" id="GO:0016020">
    <property type="term" value="C:membrane"/>
    <property type="evidence" value="ECO:0007669"/>
    <property type="project" value="UniProtKB-SubCell"/>
</dbReference>
<proteinExistence type="predicted"/>
<evidence type="ECO:0000256" key="6">
    <source>
        <dbReference type="SAM" id="Phobius"/>
    </source>
</evidence>
<feature type="transmembrane region" description="Helical" evidence="6">
    <location>
        <begin position="12"/>
        <end position="30"/>
    </location>
</feature>
<evidence type="ECO:0000256" key="1">
    <source>
        <dbReference type="ARBA" id="ARBA00004141"/>
    </source>
</evidence>
<dbReference type="Proteomes" id="UP000663829">
    <property type="component" value="Unassembled WGS sequence"/>
</dbReference>
<comment type="caution">
    <text evidence="7">The sequence shown here is derived from an EMBL/GenBank/DDBJ whole genome shotgun (WGS) entry which is preliminary data.</text>
</comment>
<dbReference type="AlphaFoldDB" id="A0A816F4R9"/>
<dbReference type="PANTHER" id="PTHR45649">
    <property type="entry name" value="AMINO-ACID PERMEASE BAT1"/>
    <property type="match status" value="1"/>
</dbReference>
<dbReference type="Gene3D" id="1.20.1740.10">
    <property type="entry name" value="Amino acid/polyamine transporter I"/>
    <property type="match status" value="1"/>
</dbReference>
<protein>
    <submittedName>
        <fullName evidence="7">Uncharacterized protein</fullName>
    </submittedName>
</protein>
<reference evidence="7" key="1">
    <citation type="submission" date="2021-02" db="EMBL/GenBank/DDBJ databases">
        <authorList>
            <person name="Nowell W R."/>
        </authorList>
    </citation>
    <scope>NUCLEOTIDE SEQUENCE</scope>
</reference>
<dbReference type="Proteomes" id="UP000681722">
    <property type="component" value="Unassembled WGS sequence"/>
</dbReference>
<feature type="transmembrane region" description="Helical" evidence="6">
    <location>
        <begin position="50"/>
        <end position="71"/>
    </location>
</feature>
<dbReference type="EMBL" id="CAJNOQ010054675">
    <property type="protein sequence ID" value="CAF1658472.1"/>
    <property type="molecule type" value="Genomic_DNA"/>
</dbReference>
<dbReference type="PANTHER" id="PTHR45649:SF26">
    <property type="entry name" value="OS04G0435100 PROTEIN"/>
    <property type="match status" value="1"/>
</dbReference>
<gene>
    <name evidence="7" type="ORF">GPM918_LOCUS45872</name>
    <name evidence="8" type="ORF">SRO942_LOCUS48864</name>
</gene>
<keyword evidence="4 6" id="KW-1133">Transmembrane helix</keyword>
<accession>A0A816F4R9</accession>
<keyword evidence="2" id="KW-0813">Transport</keyword>